<keyword evidence="3" id="KW-0150">Chloroplast</keyword>
<name>A0ABU6UG33_9FABA</name>
<evidence type="ECO:0000313" key="11">
    <source>
        <dbReference type="Proteomes" id="UP001341840"/>
    </source>
</evidence>
<evidence type="ECO:0000256" key="5">
    <source>
        <dbReference type="ARBA" id="ARBA00022946"/>
    </source>
</evidence>
<comment type="similarity">
    <text evidence="2">Belongs to the ferritin family.</text>
</comment>
<dbReference type="InterPro" id="IPR012347">
    <property type="entry name" value="Ferritin-like"/>
</dbReference>
<dbReference type="Pfam" id="PF00210">
    <property type="entry name" value="Ferritin"/>
    <property type="match status" value="1"/>
</dbReference>
<evidence type="ECO:0000256" key="4">
    <source>
        <dbReference type="ARBA" id="ARBA00022640"/>
    </source>
</evidence>
<dbReference type="InterPro" id="IPR008331">
    <property type="entry name" value="Ferritin_DPS_dom"/>
</dbReference>
<comment type="caution">
    <text evidence="10">The sequence shown here is derived from an EMBL/GenBank/DDBJ whole genome shotgun (WGS) entry which is preliminary data.</text>
</comment>
<comment type="subcellular location">
    <subcellularLocation>
        <location evidence="1">Plastid</location>
        <location evidence="1">Chloroplast</location>
    </subcellularLocation>
</comment>
<keyword evidence="4" id="KW-0934">Plastid</keyword>
<sequence>MRETRPKRQQALGTLSGDSSGGYGSGDDEGAIPPFFLHSGAMAMEQRRRTMATSEDSAAVADLDGGDGLLRNGGDVMATDCAASSFLPLSTSCSLSLFVEVYVCISTAIIRFFKESSDEEREHAEKLMKYQNKRGGRVKLQPIVMRLSEIDREEKGDALYGLCLLPLFP</sequence>
<evidence type="ECO:0000256" key="8">
    <source>
        <dbReference type="SAM" id="MobiDB-lite"/>
    </source>
</evidence>
<accession>A0ABU6UG33</accession>
<dbReference type="InterPro" id="IPR009078">
    <property type="entry name" value="Ferritin-like_SF"/>
</dbReference>
<dbReference type="PANTHER" id="PTHR11431">
    <property type="entry name" value="FERRITIN"/>
    <property type="match status" value="1"/>
</dbReference>
<protein>
    <recommendedName>
        <fullName evidence="9">Ferritin/DPS domain-containing protein</fullName>
    </recommendedName>
</protein>
<comment type="subunit">
    <text evidence="7">Oligomer of 24 subunits. There are two types of subunits: L (light) chain and H (heavy) chain. The major chain can be light or heavy, depending on the species and tissue type. The functional molecule forms a roughly spherical shell with a diameter of 12 nm and contains a central cavity into which the insoluble mineral iron core is deposited.</text>
</comment>
<keyword evidence="5" id="KW-0809">Transit peptide</keyword>
<evidence type="ECO:0000259" key="9">
    <source>
        <dbReference type="Pfam" id="PF00210"/>
    </source>
</evidence>
<dbReference type="Gene3D" id="1.20.1260.10">
    <property type="match status" value="1"/>
</dbReference>
<keyword evidence="11" id="KW-1185">Reference proteome</keyword>
<feature type="region of interest" description="Disordered" evidence="8">
    <location>
        <begin position="1"/>
        <end position="24"/>
    </location>
</feature>
<dbReference type="EMBL" id="JASCZI010121083">
    <property type="protein sequence ID" value="MED6159580.1"/>
    <property type="molecule type" value="Genomic_DNA"/>
</dbReference>
<dbReference type="PANTHER" id="PTHR11431:SF75">
    <property type="entry name" value="FERRITIN"/>
    <property type="match status" value="1"/>
</dbReference>
<dbReference type="Proteomes" id="UP001341840">
    <property type="component" value="Unassembled WGS sequence"/>
</dbReference>
<evidence type="ECO:0000256" key="7">
    <source>
        <dbReference type="ARBA" id="ARBA00026060"/>
    </source>
</evidence>
<organism evidence="10 11">
    <name type="scientific">Stylosanthes scabra</name>
    <dbReference type="NCBI Taxonomy" id="79078"/>
    <lineage>
        <taxon>Eukaryota</taxon>
        <taxon>Viridiplantae</taxon>
        <taxon>Streptophyta</taxon>
        <taxon>Embryophyta</taxon>
        <taxon>Tracheophyta</taxon>
        <taxon>Spermatophyta</taxon>
        <taxon>Magnoliopsida</taxon>
        <taxon>eudicotyledons</taxon>
        <taxon>Gunneridae</taxon>
        <taxon>Pentapetalae</taxon>
        <taxon>rosids</taxon>
        <taxon>fabids</taxon>
        <taxon>Fabales</taxon>
        <taxon>Fabaceae</taxon>
        <taxon>Papilionoideae</taxon>
        <taxon>50 kb inversion clade</taxon>
        <taxon>dalbergioids sensu lato</taxon>
        <taxon>Dalbergieae</taxon>
        <taxon>Pterocarpus clade</taxon>
        <taxon>Stylosanthes</taxon>
    </lineage>
</organism>
<dbReference type="PROSITE" id="PS00540">
    <property type="entry name" value="FERRITIN_1"/>
    <property type="match status" value="1"/>
</dbReference>
<dbReference type="InterPro" id="IPR014034">
    <property type="entry name" value="Ferritin_CS"/>
</dbReference>
<evidence type="ECO:0000256" key="6">
    <source>
        <dbReference type="ARBA" id="ARBA00025111"/>
    </source>
</evidence>
<evidence type="ECO:0000313" key="10">
    <source>
        <dbReference type="EMBL" id="MED6159580.1"/>
    </source>
</evidence>
<dbReference type="InterPro" id="IPR001519">
    <property type="entry name" value="Ferritin"/>
</dbReference>
<evidence type="ECO:0000256" key="3">
    <source>
        <dbReference type="ARBA" id="ARBA00022528"/>
    </source>
</evidence>
<gene>
    <name evidence="10" type="ORF">PIB30_043527</name>
</gene>
<proteinExistence type="inferred from homology"/>
<comment type="function">
    <text evidence="6">Stores iron in a soluble, non-toxic, readily available form. Important for iron homeostasis. Has ferroxidase activity. Iron is taken up in the ferrous form and deposited as ferric hydroxides after oxidation.</text>
</comment>
<reference evidence="10 11" key="1">
    <citation type="journal article" date="2023" name="Plants (Basel)">
        <title>Bridging the Gap: Combining Genomics and Transcriptomics Approaches to Understand Stylosanthes scabra, an Orphan Legume from the Brazilian Caatinga.</title>
        <authorList>
            <person name="Ferreira-Neto J.R.C."/>
            <person name="da Silva M.D."/>
            <person name="Binneck E."/>
            <person name="de Melo N.F."/>
            <person name="da Silva R.H."/>
            <person name="de Melo A.L.T.M."/>
            <person name="Pandolfi V."/>
            <person name="Bustamante F.O."/>
            <person name="Brasileiro-Vidal A.C."/>
            <person name="Benko-Iseppon A.M."/>
        </authorList>
    </citation>
    <scope>NUCLEOTIDE SEQUENCE [LARGE SCALE GENOMIC DNA]</scope>
    <source>
        <tissue evidence="10">Leaves</tissue>
    </source>
</reference>
<evidence type="ECO:0000256" key="1">
    <source>
        <dbReference type="ARBA" id="ARBA00004229"/>
    </source>
</evidence>
<evidence type="ECO:0000256" key="2">
    <source>
        <dbReference type="ARBA" id="ARBA00007513"/>
    </source>
</evidence>
<feature type="domain" description="Ferritin/DPS" evidence="9">
    <location>
        <begin position="111"/>
        <end position="143"/>
    </location>
</feature>
<dbReference type="SUPFAM" id="SSF47240">
    <property type="entry name" value="Ferritin-like"/>
    <property type="match status" value="1"/>
</dbReference>